<dbReference type="Gene3D" id="3.80.10.10">
    <property type="entry name" value="Ribonuclease Inhibitor"/>
    <property type="match status" value="1"/>
</dbReference>
<dbReference type="Proteomes" id="UP001057375">
    <property type="component" value="Unassembled WGS sequence"/>
</dbReference>
<organism evidence="4 5">
    <name type="scientific">Aduncisulcus paluster</name>
    <dbReference type="NCBI Taxonomy" id="2918883"/>
    <lineage>
        <taxon>Eukaryota</taxon>
        <taxon>Metamonada</taxon>
        <taxon>Carpediemonas-like organisms</taxon>
        <taxon>Aduncisulcus</taxon>
    </lineage>
</organism>
<keyword evidence="3" id="KW-0732">Signal</keyword>
<feature type="chain" id="PRO_5047440906" evidence="3">
    <location>
        <begin position="21"/>
        <end position="590"/>
    </location>
</feature>
<name>A0ABQ5JSH5_9EUKA</name>
<feature type="signal peptide" evidence="3">
    <location>
        <begin position="1"/>
        <end position="20"/>
    </location>
</feature>
<accession>A0ABQ5JSH5</accession>
<feature type="transmembrane region" description="Helical" evidence="2">
    <location>
        <begin position="453"/>
        <end position="477"/>
    </location>
</feature>
<evidence type="ECO:0000313" key="5">
    <source>
        <dbReference type="Proteomes" id="UP001057375"/>
    </source>
</evidence>
<keyword evidence="2" id="KW-1133">Transmembrane helix</keyword>
<evidence type="ECO:0000256" key="1">
    <source>
        <dbReference type="SAM" id="MobiDB-lite"/>
    </source>
</evidence>
<comment type="caution">
    <text evidence="4">The sequence shown here is derived from an EMBL/GenBank/DDBJ whole genome shotgun (WGS) entry which is preliminary data.</text>
</comment>
<gene>
    <name evidence="4" type="ORF">ADUPG1_010636</name>
</gene>
<evidence type="ECO:0000256" key="2">
    <source>
        <dbReference type="SAM" id="Phobius"/>
    </source>
</evidence>
<keyword evidence="5" id="KW-1185">Reference proteome</keyword>
<keyword evidence="2" id="KW-0812">Transmembrane</keyword>
<reference evidence="4" key="1">
    <citation type="submission" date="2022-03" db="EMBL/GenBank/DDBJ databases">
        <title>Draft genome sequence of Aduncisulcus paluster, a free-living microaerophilic Fornicata.</title>
        <authorList>
            <person name="Yuyama I."/>
            <person name="Kume K."/>
            <person name="Tamura T."/>
            <person name="Inagaki Y."/>
            <person name="Hashimoto T."/>
        </authorList>
    </citation>
    <scope>NUCLEOTIDE SEQUENCE</scope>
    <source>
        <strain evidence="4">NY0171</strain>
    </source>
</reference>
<dbReference type="EMBL" id="BQXS01011654">
    <property type="protein sequence ID" value="GKT15157.1"/>
    <property type="molecule type" value="Genomic_DNA"/>
</dbReference>
<proteinExistence type="predicted"/>
<keyword evidence="2" id="KW-0472">Membrane</keyword>
<feature type="region of interest" description="Disordered" evidence="1">
    <location>
        <begin position="490"/>
        <end position="509"/>
    </location>
</feature>
<protein>
    <submittedName>
        <fullName evidence="4">Uncharacterized protein</fullName>
    </submittedName>
</protein>
<evidence type="ECO:0000313" key="4">
    <source>
        <dbReference type="EMBL" id="GKT15157.1"/>
    </source>
</evidence>
<sequence length="590" mass="65697">MRCFFLCIIIVFIGVFATDANIPDPQMEACLCAYLTPEGSDPQCSPQIEDLEDCEYNTLHCENYGISDLEGIQYATMNYRGLEYIYISGNPIQSLTPISAHIHLYRLSFGGSTGDVSLDHIFALVDSIEEFIIDDSKVDVSYLTQFSKCNTIELYSVNETFDPEVLSTFPNLKSLLLGIVSMDSFSPLSQLENLTQLYLGGDNGVGYWYGDLSDLPSTIESIEFNHTTYSNVLDQIQDFEGLSNFYFIGDSNNFSFDGLSSEVFPNLRDIEITLTSPGNHNILDLSGFSKLNSFVCSNCGLHSLLIDPENLRFLDLSFNPNFNFVNFFDEYTDDLQLATFYAVGSNVSTQDLSIWASSSHFDFLRTCDQTSPCASSSGKNLPSFDENEICFQHRNGKWKVECAYGYYMDIWSMKCVQDEGTTCSGCMNDGNLCTGSFFGNTPQCVHSRVRISYFWFIGFGIFVIFGVIIGVVIGIVLHFKSQQTKEEQEDLLSASDASNEQEVDSQPPPEINDSLCTWLYNTQRENPGLYNSVVLVRLSADSISSTLISPSAINKALSKQWLSAPLAETISKSSMSMNPLFSTISGARVT</sequence>
<dbReference type="InterPro" id="IPR032675">
    <property type="entry name" value="LRR_dom_sf"/>
</dbReference>
<evidence type="ECO:0000256" key="3">
    <source>
        <dbReference type="SAM" id="SignalP"/>
    </source>
</evidence>
<dbReference type="SUPFAM" id="SSF52058">
    <property type="entry name" value="L domain-like"/>
    <property type="match status" value="1"/>
</dbReference>